<protein>
    <recommendedName>
        <fullName evidence="3">DUF3387 domain-containing protein</fullName>
    </recommendedName>
</protein>
<evidence type="ECO:0008006" key="3">
    <source>
        <dbReference type="Google" id="ProtNLM"/>
    </source>
</evidence>
<dbReference type="Proteomes" id="UP001231197">
    <property type="component" value="Unassembled WGS sequence"/>
</dbReference>
<dbReference type="EMBL" id="JASDDK010000001">
    <property type="protein sequence ID" value="MDN3491474.1"/>
    <property type="molecule type" value="Genomic_DNA"/>
</dbReference>
<organism evidence="1 2">
    <name type="scientific">Winogradskyella bathintestinalis</name>
    <dbReference type="NCBI Taxonomy" id="3035208"/>
    <lineage>
        <taxon>Bacteria</taxon>
        <taxon>Pseudomonadati</taxon>
        <taxon>Bacteroidota</taxon>
        <taxon>Flavobacteriia</taxon>
        <taxon>Flavobacteriales</taxon>
        <taxon>Flavobacteriaceae</taxon>
        <taxon>Winogradskyella</taxon>
    </lineage>
</organism>
<reference evidence="1 2" key="1">
    <citation type="journal article" date="2023" name="Int. J. Syst. Evol. Microbiol.">
        <title>Winogradskyella bathintestinalis sp. nov., isolated from the intestine of the deep-sea loosejaw dragonfish, Malacosteus niger.</title>
        <authorList>
            <person name="Uniacke-Lowe S."/>
            <person name="Johnson C.N."/>
            <person name="Stanton C."/>
            <person name="Hill C."/>
            <person name="Ross P."/>
        </authorList>
    </citation>
    <scope>NUCLEOTIDE SEQUENCE [LARGE SCALE GENOMIC DNA]</scope>
    <source>
        <strain evidence="1 2">APC 3343</strain>
    </source>
</reference>
<sequence length="251" mass="28879">MKKKLESELVSIAHRILKLTGREDVDQLHSEVAKLYEKLTVLKFAQDNFENKMPTIGHDSSFFGMLDTAFNNKVSDNIEVENKTYINLDEVEDDGIIEPVMTKIKDMFEHMPKETKPIDPVLEKALGGDIGTLSNTDEFETITSGFEAIPEFEPIEDAQKREAEIEKKSLNDKLKGKRLNIGLNDKLAFIKHLFEGKNEDYDRVISQINTTRSISDARKLILEMVKPDYNNWEGKEVYEARFMDIIEGRFN</sequence>
<evidence type="ECO:0000313" key="2">
    <source>
        <dbReference type="Proteomes" id="UP001231197"/>
    </source>
</evidence>
<accession>A0ABT7ZR61</accession>
<evidence type="ECO:0000313" key="1">
    <source>
        <dbReference type="EMBL" id="MDN3491474.1"/>
    </source>
</evidence>
<dbReference type="RefSeq" id="WP_290205176.1">
    <property type="nucleotide sequence ID" value="NZ_JASDDK010000001.1"/>
</dbReference>
<name>A0ABT7ZR61_9FLAO</name>
<comment type="caution">
    <text evidence="1">The sequence shown here is derived from an EMBL/GenBank/DDBJ whole genome shotgun (WGS) entry which is preliminary data.</text>
</comment>
<proteinExistence type="predicted"/>
<gene>
    <name evidence="1" type="ORF">QMA06_01990</name>
</gene>
<keyword evidence="2" id="KW-1185">Reference proteome</keyword>